<gene>
    <name evidence="1" type="ORF">DespoDRAFT_03374</name>
</gene>
<name>I5B6N0_9BACT</name>
<organism evidence="1 2">
    <name type="scientific">Desulfobacter postgatei 2ac9</name>
    <dbReference type="NCBI Taxonomy" id="879212"/>
    <lineage>
        <taxon>Bacteria</taxon>
        <taxon>Pseudomonadati</taxon>
        <taxon>Thermodesulfobacteriota</taxon>
        <taxon>Desulfobacteria</taxon>
        <taxon>Desulfobacterales</taxon>
        <taxon>Desulfobacteraceae</taxon>
        <taxon>Desulfobacter</taxon>
    </lineage>
</organism>
<dbReference type="EMBL" id="CM001488">
    <property type="protein sequence ID" value="EIM65143.1"/>
    <property type="molecule type" value="Genomic_DNA"/>
</dbReference>
<proteinExistence type="predicted"/>
<evidence type="ECO:0000313" key="1">
    <source>
        <dbReference type="EMBL" id="EIM65143.1"/>
    </source>
</evidence>
<keyword evidence="2" id="KW-1185">Reference proteome</keyword>
<accession>I5B6N0</accession>
<dbReference type="HOGENOM" id="CLU_3389113_0_0_7"/>
<reference evidence="1 2" key="1">
    <citation type="submission" date="2011-09" db="EMBL/GenBank/DDBJ databases">
        <authorList>
            <consortium name="US DOE Joint Genome Institute (JGI-PGF)"/>
            <person name="Lucas S."/>
            <person name="Han J."/>
            <person name="Lapidus A."/>
            <person name="Cheng J.-F."/>
            <person name="Goodwin L."/>
            <person name="Pitluck S."/>
            <person name="Peters L."/>
            <person name="Land M.L."/>
            <person name="Hauser L."/>
            <person name="Orellana R."/>
            <person name="Lovley D."/>
            <person name="Woyke T.J."/>
        </authorList>
    </citation>
    <scope>NUCLEOTIDE SEQUENCE [LARGE SCALE GENOMIC DNA]</scope>
    <source>
        <strain evidence="1 2">2ac9</strain>
    </source>
</reference>
<dbReference type="STRING" id="879212.DespoDRAFT_03374"/>
<evidence type="ECO:0000313" key="2">
    <source>
        <dbReference type="Proteomes" id="UP000005778"/>
    </source>
</evidence>
<protein>
    <submittedName>
        <fullName evidence="1">Uncharacterized protein</fullName>
    </submittedName>
</protein>
<reference evidence="1 2" key="2">
    <citation type="submission" date="2012-02" db="EMBL/GenBank/DDBJ databases">
        <title>Improved High-Quality Draft sequence of Desulfobacter postgatei 2ac9.</title>
        <authorList>
            <consortium name="US DOE Joint Genome Institute"/>
            <person name="Lucas S."/>
            <person name="Han J."/>
            <person name="Lapidus A."/>
            <person name="Cheng J.-F."/>
            <person name="Goodwin L."/>
            <person name="Pitluck S."/>
            <person name="Peters L."/>
            <person name="Ovchinnikova G."/>
            <person name="Held B."/>
            <person name="Detter J.C."/>
            <person name="Han C."/>
            <person name="Tapia R."/>
            <person name="Land M."/>
            <person name="Hauser L."/>
            <person name="Kyrpides N."/>
            <person name="Ivanova N."/>
            <person name="Pagani I."/>
            <person name="Orellana R."/>
            <person name="Lovley D."/>
            <person name="Woyke T."/>
        </authorList>
    </citation>
    <scope>NUCLEOTIDE SEQUENCE [LARGE SCALE GENOMIC DNA]</scope>
    <source>
        <strain evidence="1 2">2ac9</strain>
    </source>
</reference>
<dbReference type="Proteomes" id="UP000005778">
    <property type="component" value="Chromosome"/>
</dbReference>
<sequence length="32" mass="3864">MELNFKDILTRVTRYNLIRNGAMTYIDVQDLF</sequence>
<dbReference type="AlphaFoldDB" id="I5B6N0"/>